<feature type="transmembrane region" description="Helical" evidence="6">
    <location>
        <begin position="71"/>
        <end position="97"/>
    </location>
</feature>
<evidence type="ECO:0000256" key="1">
    <source>
        <dbReference type="ARBA" id="ARBA00004141"/>
    </source>
</evidence>
<gene>
    <name evidence="7" type="ORF">GBAR_LOCUS14146</name>
</gene>
<dbReference type="GO" id="GO:0016020">
    <property type="term" value="C:membrane"/>
    <property type="evidence" value="ECO:0007669"/>
    <property type="project" value="UniProtKB-SubCell"/>
</dbReference>
<comment type="subcellular location">
    <subcellularLocation>
        <location evidence="1">Membrane</location>
        <topology evidence="1">Multi-pass membrane protein</topology>
    </subcellularLocation>
</comment>
<dbReference type="InterPro" id="IPR010540">
    <property type="entry name" value="CmpB_TMEM229"/>
</dbReference>
<comment type="caution">
    <text evidence="7">The sequence shown here is derived from an EMBL/GenBank/DDBJ whole genome shotgun (WGS) entry which is preliminary data.</text>
</comment>
<evidence type="ECO:0000256" key="5">
    <source>
        <dbReference type="ARBA" id="ARBA00023136"/>
    </source>
</evidence>
<keyword evidence="5 6" id="KW-0472">Membrane</keyword>
<evidence type="ECO:0000256" key="2">
    <source>
        <dbReference type="ARBA" id="ARBA00006371"/>
    </source>
</evidence>
<organism evidence="7 8">
    <name type="scientific">Geodia barretti</name>
    <name type="common">Barrett's horny sponge</name>
    <dbReference type="NCBI Taxonomy" id="519541"/>
    <lineage>
        <taxon>Eukaryota</taxon>
        <taxon>Metazoa</taxon>
        <taxon>Porifera</taxon>
        <taxon>Demospongiae</taxon>
        <taxon>Heteroscleromorpha</taxon>
        <taxon>Tetractinellida</taxon>
        <taxon>Astrophorina</taxon>
        <taxon>Geodiidae</taxon>
        <taxon>Geodia</taxon>
    </lineage>
</organism>
<evidence type="ECO:0000313" key="8">
    <source>
        <dbReference type="Proteomes" id="UP001174909"/>
    </source>
</evidence>
<sequence>MLPWKYRLYFWGVHGVFVEVVFTAIWELVAGGNPRLMGQSSLWSFLIYGLGAFFGAELLREMMIARRVPLWARCFLYIPLTYCWEFLTGAVLRLFGACPWDYSQFDYDVMGLITMEYAPLWLMGGVYFEFLMSCMTEVDRKSWWNKTS</sequence>
<evidence type="ECO:0000256" key="3">
    <source>
        <dbReference type="ARBA" id="ARBA00022692"/>
    </source>
</evidence>
<protein>
    <submittedName>
        <fullName evidence="7">Transmembrane protein 229B</fullName>
    </submittedName>
</protein>
<feature type="transmembrane region" description="Helical" evidence="6">
    <location>
        <begin position="41"/>
        <end position="59"/>
    </location>
</feature>
<dbReference type="AlphaFoldDB" id="A0AA35WK18"/>
<name>A0AA35WK18_GEOBA</name>
<feature type="transmembrane region" description="Helical" evidence="6">
    <location>
        <begin position="9"/>
        <end position="29"/>
    </location>
</feature>
<feature type="transmembrane region" description="Helical" evidence="6">
    <location>
        <begin position="117"/>
        <end position="138"/>
    </location>
</feature>
<reference evidence="7" key="1">
    <citation type="submission" date="2023-03" db="EMBL/GenBank/DDBJ databases">
        <authorList>
            <person name="Steffen K."/>
            <person name="Cardenas P."/>
        </authorList>
    </citation>
    <scope>NUCLEOTIDE SEQUENCE</scope>
</reference>
<evidence type="ECO:0000313" key="7">
    <source>
        <dbReference type="EMBL" id="CAI8024338.1"/>
    </source>
</evidence>
<dbReference type="PANTHER" id="PTHR31746:SF2">
    <property type="entry name" value="TRANSMEMBRANE PROTEIN 229A"/>
    <property type="match status" value="1"/>
</dbReference>
<keyword evidence="4 6" id="KW-1133">Transmembrane helix</keyword>
<dbReference type="EMBL" id="CASHTH010002071">
    <property type="protein sequence ID" value="CAI8024338.1"/>
    <property type="molecule type" value="Genomic_DNA"/>
</dbReference>
<comment type="similarity">
    <text evidence="2">Belongs to the TMEM229 family.</text>
</comment>
<dbReference type="PANTHER" id="PTHR31746">
    <property type="entry name" value="TRANSMEMBRANE PROTEIN 229 FAMILY MEMBER"/>
    <property type="match status" value="1"/>
</dbReference>
<dbReference type="Proteomes" id="UP001174909">
    <property type="component" value="Unassembled WGS sequence"/>
</dbReference>
<evidence type="ECO:0000256" key="6">
    <source>
        <dbReference type="SAM" id="Phobius"/>
    </source>
</evidence>
<dbReference type="Pfam" id="PF06541">
    <property type="entry name" value="ABC_trans_CmpB"/>
    <property type="match status" value="1"/>
</dbReference>
<evidence type="ECO:0000256" key="4">
    <source>
        <dbReference type="ARBA" id="ARBA00022989"/>
    </source>
</evidence>
<proteinExistence type="inferred from homology"/>
<keyword evidence="8" id="KW-1185">Reference proteome</keyword>
<keyword evidence="3 6" id="KW-0812">Transmembrane</keyword>
<accession>A0AA35WK18</accession>